<dbReference type="Proteomes" id="UP001234202">
    <property type="component" value="Unassembled WGS sequence"/>
</dbReference>
<organism evidence="1 2">
    <name type="scientific">Naganishia onofrii</name>
    <dbReference type="NCBI Taxonomy" id="1851511"/>
    <lineage>
        <taxon>Eukaryota</taxon>
        <taxon>Fungi</taxon>
        <taxon>Dikarya</taxon>
        <taxon>Basidiomycota</taxon>
        <taxon>Agaricomycotina</taxon>
        <taxon>Tremellomycetes</taxon>
        <taxon>Filobasidiales</taxon>
        <taxon>Filobasidiaceae</taxon>
        <taxon>Naganishia</taxon>
    </lineage>
</organism>
<name>A0ACC2XU58_9TREE</name>
<evidence type="ECO:0000313" key="2">
    <source>
        <dbReference type="Proteomes" id="UP001234202"/>
    </source>
</evidence>
<sequence length="550" mass="58846">MSSQVEAHGFCTKIEIGGTTYPGFDPRSAPGKLIKSPQRPADNAHTEKADYTTAQVATGGNALSATNYEQYTAPASAGDKVIVHYDQWPQPHSGPCMMYMANCGKSCDGVKPGGLDWFKIGQEGFHDGQWPNDRLSESNEWGSQFTLPTNLPSGKYLLAHHMLALHSLGDPQFYPVAFQIDLKSSGTANPQPKGKFPDMYLNGPQDFKTWNLYEAGAGNADMKLPGIAVYKGSDTKVGNTGSNGAQDGLGGSQNDVPEPSKPTPTPTPTRNSPTKPTDLSEGRMFAQTTGTNVIKTRTKDAAPSASSRAQGGKGAPPVEEEQTEEAGDDSDDEEKTLETITDVPGKTDDREQAAAESHDCMSADIPIQGSDGRSGQPLSQDGGPVPTNMKNLATIPKATESPSGGKKQSQDDTRSDNSQNGVTVTVTVYASAPTASTITASTFGKEIALEEDESMTESRRVTTRRSQLPRLTTLKACRQIMQVERNPPMPPRTTPRTLPNSYRIFQPRPTATAWFNLPPGPSNHDVRSIEATCDEFGSRSDTGLDDTTGG</sequence>
<protein>
    <submittedName>
        <fullName evidence="1">Uncharacterized protein</fullName>
    </submittedName>
</protein>
<keyword evidence="2" id="KW-1185">Reference proteome</keyword>
<evidence type="ECO:0000313" key="1">
    <source>
        <dbReference type="EMBL" id="KAJ9127540.1"/>
    </source>
</evidence>
<accession>A0ACC2XU58</accession>
<dbReference type="EMBL" id="JASBWV010000002">
    <property type="protein sequence ID" value="KAJ9127540.1"/>
    <property type="molecule type" value="Genomic_DNA"/>
</dbReference>
<reference evidence="1" key="1">
    <citation type="submission" date="2023-04" db="EMBL/GenBank/DDBJ databases">
        <title>Draft Genome sequencing of Naganishia species isolated from polar environments using Oxford Nanopore Technology.</title>
        <authorList>
            <person name="Leo P."/>
            <person name="Venkateswaran K."/>
        </authorList>
    </citation>
    <scope>NUCLEOTIDE SEQUENCE</scope>
    <source>
        <strain evidence="1">DBVPG 5303</strain>
    </source>
</reference>
<proteinExistence type="predicted"/>
<gene>
    <name evidence="1" type="ORF">QFC24_000949</name>
</gene>
<comment type="caution">
    <text evidence="1">The sequence shown here is derived from an EMBL/GenBank/DDBJ whole genome shotgun (WGS) entry which is preliminary data.</text>
</comment>